<feature type="transmembrane region" description="Helical" evidence="6">
    <location>
        <begin position="153"/>
        <end position="172"/>
    </location>
</feature>
<dbReference type="AlphaFoldDB" id="A0A347TGT5"/>
<evidence type="ECO:0000256" key="3">
    <source>
        <dbReference type="ARBA" id="ARBA00022692"/>
    </source>
</evidence>
<reference evidence="8 9" key="1">
    <citation type="submission" date="2018-08" db="EMBL/GenBank/DDBJ databases">
        <title>Complete genome of the Arcobacter marinus type strain JCM 15502.</title>
        <authorList>
            <person name="Miller W.G."/>
            <person name="Yee E."/>
            <person name="Huynh S."/>
            <person name="Parker C.T."/>
        </authorList>
    </citation>
    <scope>NUCLEOTIDE SEQUENCE [LARGE SCALE GENOMIC DNA]</scope>
    <source>
        <strain evidence="8 9">JCM 15502</strain>
    </source>
</reference>
<evidence type="ECO:0000256" key="1">
    <source>
        <dbReference type="ARBA" id="ARBA00004651"/>
    </source>
</evidence>
<dbReference type="GO" id="GO:0005886">
    <property type="term" value="C:plasma membrane"/>
    <property type="evidence" value="ECO:0007669"/>
    <property type="project" value="UniProtKB-SubCell"/>
</dbReference>
<keyword evidence="4 6" id="KW-1133">Transmembrane helix</keyword>
<sequence length="305" mass="33939">MGNKISILGILSLTFAMFIWASSFIALKAAMNEYGAHTVIFVRMVFASMCFLIFIKSFLKYDFTKKDILLILLLALFEPCLYFLFESKALQLTTASQAGMIASLMPLITSVAAVFILKELISKQFIFGSILAVFGAIWLSLEATSSITAPNPMLGNFLEFLAMTCAAGYTIVAKHLTYKFSAIFLTAAHAFIGTIFFLPLAFYELTTTPFVFKLEGFLWTAYLGVIVTLGGYGLYNYSLTKINASKASIFMNLIPVFTLVLAYFILNERLSYIEITASIVVLFGVFISQIKIVIPKTIFNLFNKQ</sequence>
<keyword evidence="5 6" id="KW-0472">Membrane</keyword>
<name>A0A347TGT5_9BACT</name>
<dbReference type="KEGG" id="amar:AMRN_0012"/>
<dbReference type="SUPFAM" id="SSF103481">
    <property type="entry name" value="Multidrug resistance efflux transporter EmrE"/>
    <property type="match status" value="2"/>
</dbReference>
<feature type="transmembrane region" description="Helical" evidence="6">
    <location>
        <begin position="184"/>
        <end position="205"/>
    </location>
</feature>
<feature type="domain" description="EamA" evidence="7">
    <location>
        <begin position="8"/>
        <end position="140"/>
    </location>
</feature>
<evidence type="ECO:0000313" key="9">
    <source>
        <dbReference type="Proteomes" id="UP000264693"/>
    </source>
</evidence>
<feature type="transmembrane region" description="Helical" evidence="6">
    <location>
        <begin position="247"/>
        <end position="266"/>
    </location>
</feature>
<gene>
    <name evidence="8" type="ORF">AMRN_0012</name>
</gene>
<dbReference type="Proteomes" id="UP000264693">
    <property type="component" value="Chromosome"/>
</dbReference>
<dbReference type="Pfam" id="PF00892">
    <property type="entry name" value="EamA"/>
    <property type="match status" value="2"/>
</dbReference>
<dbReference type="EMBL" id="CP032101">
    <property type="protein sequence ID" value="AXX85813.1"/>
    <property type="molecule type" value="Genomic_DNA"/>
</dbReference>
<feature type="transmembrane region" description="Helical" evidence="6">
    <location>
        <begin position="34"/>
        <end position="55"/>
    </location>
</feature>
<feature type="transmembrane region" description="Helical" evidence="6">
    <location>
        <begin position="124"/>
        <end position="141"/>
    </location>
</feature>
<feature type="transmembrane region" description="Helical" evidence="6">
    <location>
        <begin position="217"/>
        <end position="235"/>
    </location>
</feature>
<evidence type="ECO:0000256" key="5">
    <source>
        <dbReference type="ARBA" id="ARBA00023136"/>
    </source>
</evidence>
<dbReference type="PANTHER" id="PTHR32322">
    <property type="entry name" value="INNER MEMBRANE TRANSPORTER"/>
    <property type="match status" value="1"/>
</dbReference>
<accession>A0A347TGT5</accession>
<protein>
    <submittedName>
        <fullName evidence="8">EamA/RhaT family transporter</fullName>
    </submittedName>
</protein>
<keyword evidence="3 6" id="KW-0812">Transmembrane</keyword>
<feature type="transmembrane region" description="Helical" evidence="6">
    <location>
        <begin position="7"/>
        <end position="28"/>
    </location>
</feature>
<feature type="transmembrane region" description="Helical" evidence="6">
    <location>
        <begin position="97"/>
        <end position="117"/>
    </location>
</feature>
<organism evidence="8 9">
    <name type="scientific">Malaciobacter marinus</name>
    <dbReference type="NCBI Taxonomy" id="505249"/>
    <lineage>
        <taxon>Bacteria</taxon>
        <taxon>Pseudomonadati</taxon>
        <taxon>Campylobacterota</taxon>
        <taxon>Epsilonproteobacteria</taxon>
        <taxon>Campylobacterales</taxon>
        <taxon>Arcobacteraceae</taxon>
        <taxon>Malaciobacter</taxon>
    </lineage>
</organism>
<comment type="subcellular location">
    <subcellularLocation>
        <location evidence="1">Cell membrane</location>
        <topology evidence="1">Multi-pass membrane protein</topology>
    </subcellularLocation>
</comment>
<dbReference type="PANTHER" id="PTHR32322:SF18">
    <property type="entry name" value="S-ADENOSYLMETHIONINE_S-ADENOSYLHOMOCYSTEINE TRANSPORTER"/>
    <property type="match status" value="1"/>
</dbReference>
<feature type="domain" description="EamA" evidence="7">
    <location>
        <begin position="154"/>
        <end position="287"/>
    </location>
</feature>
<feature type="transmembrane region" description="Helical" evidence="6">
    <location>
        <begin position="67"/>
        <end position="85"/>
    </location>
</feature>
<dbReference type="Gene3D" id="1.10.3730.20">
    <property type="match status" value="1"/>
</dbReference>
<dbReference type="InterPro" id="IPR037185">
    <property type="entry name" value="EmrE-like"/>
</dbReference>
<evidence type="ECO:0000256" key="6">
    <source>
        <dbReference type="SAM" id="Phobius"/>
    </source>
</evidence>
<dbReference type="InterPro" id="IPR050638">
    <property type="entry name" value="AA-Vitamin_Transporters"/>
</dbReference>
<evidence type="ECO:0000256" key="4">
    <source>
        <dbReference type="ARBA" id="ARBA00022989"/>
    </source>
</evidence>
<proteinExistence type="predicted"/>
<dbReference type="InterPro" id="IPR000620">
    <property type="entry name" value="EamA_dom"/>
</dbReference>
<evidence type="ECO:0000256" key="2">
    <source>
        <dbReference type="ARBA" id="ARBA00022475"/>
    </source>
</evidence>
<keyword evidence="2" id="KW-1003">Cell membrane</keyword>
<evidence type="ECO:0000259" key="7">
    <source>
        <dbReference type="Pfam" id="PF00892"/>
    </source>
</evidence>
<evidence type="ECO:0000313" key="8">
    <source>
        <dbReference type="EMBL" id="AXX85813.1"/>
    </source>
</evidence>
<dbReference type="RefSeq" id="WP_228150804.1">
    <property type="nucleotide sequence ID" value="NZ_CP032101.1"/>
</dbReference>
<feature type="transmembrane region" description="Helical" evidence="6">
    <location>
        <begin position="272"/>
        <end position="294"/>
    </location>
</feature>